<dbReference type="InterPro" id="IPR047929">
    <property type="entry name" value="FtsX_actino"/>
</dbReference>
<gene>
    <name evidence="16" type="ORF">GA0070607_1582</name>
</gene>
<name>A0A1C4V441_9ACTN</name>
<dbReference type="InterPro" id="IPR004513">
    <property type="entry name" value="FtsX"/>
</dbReference>
<dbReference type="Proteomes" id="UP000198243">
    <property type="component" value="Chromosome I"/>
</dbReference>
<keyword evidence="8 13" id="KW-0812">Transmembrane</keyword>
<feature type="domain" description="FtsX extracellular" evidence="15">
    <location>
        <begin position="56"/>
        <end position="148"/>
    </location>
</feature>
<dbReference type="AlphaFoldDB" id="A0A1C4V441"/>
<keyword evidence="10 12" id="KW-0472">Membrane</keyword>
<feature type="transmembrane region" description="Helical" evidence="13">
    <location>
        <begin position="214"/>
        <end position="242"/>
    </location>
</feature>
<evidence type="ECO:0000256" key="1">
    <source>
        <dbReference type="ARBA" id="ARBA00003552"/>
    </source>
</evidence>
<feature type="transmembrane region" description="Helical" evidence="13">
    <location>
        <begin position="262"/>
        <end position="285"/>
    </location>
</feature>
<evidence type="ECO:0000259" key="14">
    <source>
        <dbReference type="Pfam" id="PF02687"/>
    </source>
</evidence>
<sequence length="291" mass="32332">MRVKYVLSEVLVGLWRNVTMTIAMIITMAVSLTMLGASGLMYRQVDDMKDLYYKNIQVSIFLQTDVTDEQREQMNAKLEADPLVSEVIYVDKAEAYKRFQEMFQDAPDLISAVKEDSLPPSFRIKLNNPEQYKNIYDQYKDTEGVDEIIDQSRLLDKVFNILTAIQNIALAAAIVMAVAALLLVANTIQVAAYSKRREVAVMKLVGASNWFIQAPFVLEAVVAGLIGSLLGLVALIAAKYLLFDGSLKALEGLLSPISWGDILFIFPLMAGVGGLISAATAWTTLRFYLRV</sequence>
<dbReference type="InterPro" id="IPR003838">
    <property type="entry name" value="ABC3_permease_C"/>
</dbReference>
<evidence type="ECO:0000256" key="5">
    <source>
        <dbReference type="ARBA" id="ARBA00021907"/>
    </source>
</evidence>
<dbReference type="NCBIfam" id="NF038346">
    <property type="entry name" value="FtsX_actino"/>
    <property type="match status" value="1"/>
</dbReference>
<evidence type="ECO:0000256" key="8">
    <source>
        <dbReference type="ARBA" id="ARBA00022692"/>
    </source>
</evidence>
<dbReference type="Pfam" id="PF02687">
    <property type="entry name" value="FtsX"/>
    <property type="match status" value="1"/>
</dbReference>
<dbReference type="PIRSF" id="PIRSF003097">
    <property type="entry name" value="FtsX"/>
    <property type="match status" value="1"/>
</dbReference>
<dbReference type="OrthoDB" id="9812531at2"/>
<dbReference type="RefSeq" id="WP_089017589.1">
    <property type="nucleotide sequence ID" value="NZ_LT607412.1"/>
</dbReference>
<dbReference type="GO" id="GO:0051301">
    <property type="term" value="P:cell division"/>
    <property type="evidence" value="ECO:0007669"/>
    <property type="project" value="UniProtKB-KW"/>
</dbReference>
<feature type="transmembrane region" description="Helical" evidence="13">
    <location>
        <begin position="21"/>
        <end position="42"/>
    </location>
</feature>
<dbReference type="EMBL" id="LT607412">
    <property type="protein sequence ID" value="SCE78808.1"/>
    <property type="molecule type" value="Genomic_DNA"/>
</dbReference>
<proteinExistence type="inferred from homology"/>
<organism evidence="16 17">
    <name type="scientific">Micromonospora coriariae</name>
    <dbReference type="NCBI Taxonomy" id="285665"/>
    <lineage>
        <taxon>Bacteria</taxon>
        <taxon>Bacillati</taxon>
        <taxon>Actinomycetota</taxon>
        <taxon>Actinomycetes</taxon>
        <taxon>Micromonosporales</taxon>
        <taxon>Micromonosporaceae</taxon>
        <taxon>Micromonospora</taxon>
    </lineage>
</organism>
<evidence type="ECO:0000313" key="16">
    <source>
        <dbReference type="EMBL" id="SCE78808.1"/>
    </source>
</evidence>
<reference evidence="17" key="1">
    <citation type="submission" date="2016-06" db="EMBL/GenBank/DDBJ databases">
        <authorList>
            <person name="Varghese N."/>
            <person name="Submissions Spin"/>
        </authorList>
    </citation>
    <scope>NUCLEOTIDE SEQUENCE [LARGE SCALE GENOMIC DNA]</scope>
    <source>
        <strain evidence="17">DSM 44875</strain>
    </source>
</reference>
<dbReference type="PANTHER" id="PTHR47755:SF1">
    <property type="entry name" value="CELL DIVISION PROTEIN FTSX"/>
    <property type="match status" value="1"/>
</dbReference>
<protein>
    <recommendedName>
        <fullName evidence="5 12">Cell division protein FtsX</fullName>
    </recommendedName>
</protein>
<dbReference type="PANTHER" id="PTHR47755">
    <property type="entry name" value="CELL DIVISION PROTEIN FTSX"/>
    <property type="match status" value="1"/>
</dbReference>
<keyword evidence="11 12" id="KW-0131">Cell cycle</keyword>
<comment type="subcellular location">
    <subcellularLocation>
        <location evidence="2">Cell membrane</location>
        <topology evidence="2">Multi-pass membrane protein</topology>
    </subcellularLocation>
</comment>
<dbReference type="GO" id="GO:0005886">
    <property type="term" value="C:plasma membrane"/>
    <property type="evidence" value="ECO:0007669"/>
    <property type="project" value="UniProtKB-SubCell"/>
</dbReference>
<evidence type="ECO:0000256" key="12">
    <source>
        <dbReference type="PIRNR" id="PIRNR003097"/>
    </source>
</evidence>
<keyword evidence="9 13" id="KW-1133">Transmembrane helix</keyword>
<dbReference type="InterPro" id="IPR040690">
    <property type="entry name" value="FtsX_ECD"/>
</dbReference>
<evidence type="ECO:0000256" key="13">
    <source>
        <dbReference type="SAM" id="Phobius"/>
    </source>
</evidence>
<evidence type="ECO:0000313" key="17">
    <source>
        <dbReference type="Proteomes" id="UP000198243"/>
    </source>
</evidence>
<evidence type="ECO:0000256" key="3">
    <source>
        <dbReference type="ARBA" id="ARBA00007379"/>
    </source>
</evidence>
<evidence type="ECO:0000256" key="9">
    <source>
        <dbReference type="ARBA" id="ARBA00022989"/>
    </source>
</evidence>
<comment type="similarity">
    <text evidence="3 12">Belongs to the ABC-4 integral membrane protein family. FtsX subfamily.</text>
</comment>
<evidence type="ECO:0000256" key="10">
    <source>
        <dbReference type="ARBA" id="ARBA00023136"/>
    </source>
</evidence>
<dbReference type="Gene3D" id="3.30.70.3040">
    <property type="match status" value="1"/>
</dbReference>
<keyword evidence="7 12" id="KW-0132">Cell division</keyword>
<dbReference type="Pfam" id="PF18075">
    <property type="entry name" value="FtsX_ECD"/>
    <property type="match status" value="1"/>
</dbReference>
<comment type="subunit">
    <text evidence="4">Forms a membrane-associated complex with FtsE.</text>
</comment>
<evidence type="ECO:0000259" key="15">
    <source>
        <dbReference type="Pfam" id="PF18075"/>
    </source>
</evidence>
<keyword evidence="6 12" id="KW-1003">Cell membrane</keyword>
<evidence type="ECO:0000256" key="6">
    <source>
        <dbReference type="ARBA" id="ARBA00022475"/>
    </source>
</evidence>
<keyword evidence="17" id="KW-1185">Reference proteome</keyword>
<evidence type="ECO:0000256" key="2">
    <source>
        <dbReference type="ARBA" id="ARBA00004651"/>
    </source>
</evidence>
<evidence type="ECO:0000256" key="7">
    <source>
        <dbReference type="ARBA" id="ARBA00022618"/>
    </source>
</evidence>
<evidence type="ECO:0000256" key="4">
    <source>
        <dbReference type="ARBA" id="ARBA00011160"/>
    </source>
</evidence>
<feature type="domain" description="ABC3 transporter permease C-terminal" evidence="14">
    <location>
        <begin position="172"/>
        <end position="286"/>
    </location>
</feature>
<accession>A0A1C4V441</accession>
<evidence type="ECO:0000256" key="11">
    <source>
        <dbReference type="ARBA" id="ARBA00023306"/>
    </source>
</evidence>
<comment type="function">
    <text evidence="1">Part of the ABC transporter FtsEX involved in cellular division.</text>
</comment>
<feature type="transmembrane region" description="Helical" evidence="13">
    <location>
        <begin position="168"/>
        <end position="193"/>
    </location>
</feature>